<evidence type="ECO:0000313" key="3">
    <source>
        <dbReference type="Proteomes" id="UP000683925"/>
    </source>
</evidence>
<dbReference type="OMA" id="FRMNISE"/>
<dbReference type="AlphaFoldDB" id="A0A8S1S5N7"/>
<sequence length="238" mass="28385">MQNQNKSFFDQETCLAEIELPSEWRLQFLKWTKKLEKQDKYQEKLKASLEIKNNEYFLILEDEKQSFRMNISELKQPMNKCNLLIPSPPYNDQRDVQNIGVLPYKAKAKIEKDQKDARDYDNSNFSSSHEIEKSESEKEYWEYQVYDRLNLSHKDIQQPQPVKEKPPVEFQNKQTLKINLIEFLRTKGESGANYQEIKQYYKFQNVSEKNIKDTLKTFANTTTRASKLIYMLPSTLQN</sequence>
<feature type="compositionally biased region" description="Basic and acidic residues" evidence="1">
    <location>
        <begin position="112"/>
        <end position="121"/>
    </location>
</feature>
<reference evidence="2" key="1">
    <citation type="submission" date="2021-01" db="EMBL/GenBank/DDBJ databases">
        <authorList>
            <consortium name="Genoscope - CEA"/>
            <person name="William W."/>
        </authorList>
    </citation>
    <scope>NUCLEOTIDE SEQUENCE</scope>
</reference>
<keyword evidence="3" id="KW-1185">Reference proteome</keyword>
<accession>A0A8S1S5N7</accession>
<name>A0A8S1S5N7_PAROT</name>
<proteinExistence type="predicted"/>
<dbReference type="OrthoDB" id="302493at2759"/>
<evidence type="ECO:0000256" key="1">
    <source>
        <dbReference type="SAM" id="MobiDB-lite"/>
    </source>
</evidence>
<organism evidence="2 3">
    <name type="scientific">Paramecium octaurelia</name>
    <dbReference type="NCBI Taxonomy" id="43137"/>
    <lineage>
        <taxon>Eukaryota</taxon>
        <taxon>Sar</taxon>
        <taxon>Alveolata</taxon>
        <taxon>Ciliophora</taxon>
        <taxon>Intramacronucleata</taxon>
        <taxon>Oligohymenophorea</taxon>
        <taxon>Peniculida</taxon>
        <taxon>Parameciidae</taxon>
        <taxon>Paramecium</taxon>
    </lineage>
</organism>
<feature type="region of interest" description="Disordered" evidence="1">
    <location>
        <begin position="112"/>
        <end position="131"/>
    </location>
</feature>
<dbReference type="Proteomes" id="UP000683925">
    <property type="component" value="Unassembled WGS sequence"/>
</dbReference>
<comment type="caution">
    <text evidence="2">The sequence shown here is derived from an EMBL/GenBank/DDBJ whole genome shotgun (WGS) entry which is preliminary data.</text>
</comment>
<protein>
    <submittedName>
        <fullName evidence="2">Uncharacterized protein</fullName>
    </submittedName>
</protein>
<dbReference type="EMBL" id="CAJJDP010000004">
    <property type="protein sequence ID" value="CAD8134339.1"/>
    <property type="molecule type" value="Genomic_DNA"/>
</dbReference>
<gene>
    <name evidence="2" type="ORF">POCTA_138.1.T0050381</name>
</gene>
<evidence type="ECO:0000313" key="2">
    <source>
        <dbReference type="EMBL" id="CAD8134339.1"/>
    </source>
</evidence>